<sequence>MSELLLSGLIDNNHHKFPYQGFYNIMRIPEYYGKIQFTCAAGIFHDYAHLIADYNCDIVNIVGLDSENFRFIYEKIPQIEKIYNISISSENNDSIDKGWNLFDLENFINLKSLSIFSFDSFPSIDLSSLRNLDRFICQYKINGLDLNDMYSLSRLKLFDFKESNFEKISKIHSLKKLAIINTSIKNFDGIESLENLEMLYIDKARSLSDLKGVIKIKNIKHLWFGSHIKNSDWGFIKEMQQLKSLHVEKAENIYFLNELPNLEFFSVTKIINGDHNSIIEHKKIRDNIGKYYGMKFPFII</sequence>
<protein>
    <recommendedName>
        <fullName evidence="3">Leucine rich repeat (LRR) protein</fullName>
    </recommendedName>
</protein>
<evidence type="ECO:0000313" key="1">
    <source>
        <dbReference type="EMBL" id="REF25782.1"/>
    </source>
</evidence>
<name>A0A3D9U8H8_9GAMM</name>
<dbReference type="InterPro" id="IPR032675">
    <property type="entry name" value="LRR_dom_sf"/>
</dbReference>
<organism evidence="1 2">
    <name type="scientific">Xenorhabdus cabanillasii</name>
    <dbReference type="NCBI Taxonomy" id="351673"/>
    <lineage>
        <taxon>Bacteria</taxon>
        <taxon>Pseudomonadati</taxon>
        <taxon>Pseudomonadota</taxon>
        <taxon>Gammaproteobacteria</taxon>
        <taxon>Enterobacterales</taxon>
        <taxon>Morganellaceae</taxon>
        <taxon>Xenorhabdus</taxon>
    </lineage>
</organism>
<accession>A0A3D9U8H8</accession>
<dbReference type="Proteomes" id="UP000256294">
    <property type="component" value="Unassembled WGS sequence"/>
</dbReference>
<gene>
    <name evidence="1" type="ORF">BDD26_0313</name>
</gene>
<proteinExistence type="predicted"/>
<dbReference type="Gene3D" id="3.80.10.10">
    <property type="entry name" value="Ribonuclease Inhibitor"/>
    <property type="match status" value="1"/>
</dbReference>
<dbReference type="SUPFAM" id="SSF52058">
    <property type="entry name" value="L domain-like"/>
    <property type="match status" value="1"/>
</dbReference>
<dbReference type="RefSeq" id="WP_115825360.1">
    <property type="nucleotide sequence ID" value="NZ_QTUB01000001.1"/>
</dbReference>
<reference evidence="1 2" key="1">
    <citation type="submission" date="2018-08" db="EMBL/GenBank/DDBJ databases">
        <title>Genomic Encyclopedia of Archaeal and Bacterial Type Strains, Phase II (KMG-II): from individual species to whole genera.</title>
        <authorList>
            <person name="Goeker M."/>
        </authorList>
    </citation>
    <scope>NUCLEOTIDE SEQUENCE [LARGE SCALE GENOMIC DNA]</scope>
    <source>
        <strain evidence="1 2">DSM 17905</strain>
    </source>
</reference>
<comment type="caution">
    <text evidence="1">The sequence shown here is derived from an EMBL/GenBank/DDBJ whole genome shotgun (WGS) entry which is preliminary data.</text>
</comment>
<dbReference type="EMBL" id="QTUB01000001">
    <property type="protein sequence ID" value="REF25782.1"/>
    <property type="molecule type" value="Genomic_DNA"/>
</dbReference>
<evidence type="ECO:0008006" key="3">
    <source>
        <dbReference type="Google" id="ProtNLM"/>
    </source>
</evidence>
<dbReference type="AlphaFoldDB" id="A0A3D9U8H8"/>
<keyword evidence="2" id="KW-1185">Reference proteome</keyword>
<evidence type="ECO:0000313" key="2">
    <source>
        <dbReference type="Proteomes" id="UP000256294"/>
    </source>
</evidence>